<dbReference type="Pfam" id="PF00884">
    <property type="entry name" value="Sulfatase"/>
    <property type="match status" value="1"/>
</dbReference>
<dbReference type="InterPro" id="IPR050738">
    <property type="entry name" value="Sulfatase"/>
</dbReference>
<name>A0A0C5WNM1_9FLAO</name>
<dbReference type="InterPro" id="IPR024607">
    <property type="entry name" value="Sulfatase_CS"/>
</dbReference>
<dbReference type="GO" id="GO:0004065">
    <property type="term" value="F:arylsulfatase activity"/>
    <property type="evidence" value="ECO:0007669"/>
    <property type="project" value="TreeGrafter"/>
</dbReference>
<dbReference type="KEGG" id="sze:AW14_13425"/>
<gene>
    <name evidence="6" type="ORF">AW14_13425</name>
</gene>
<dbReference type="EMBL" id="CP007202">
    <property type="protein sequence ID" value="AJR04505.1"/>
    <property type="molecule type" value="Genomic_DNA"/>
</dbReference>
<evidence type="ECO:0000259" key="5">
    <source>
        <dbReference type="Pfam" id="PF00884"/>
    </source>
</evidence>
<dbReference type="SUPFAM" id="SSF53649">
    <property type="entry name" value="Alkaline phosphatase-like"/>
    <property type="match status" value="1"/>
</dbReference>
<dbReference type="InterPro" id="IPR000917">
    <property type="entry name" value="Sulfatase_N"/>
</dbReference>
<dbReference type="Gene3D" id="3.30.1120.10">
    <property type="match status" value="1"/>
</dbReference>
<keyword evidence="3" id="KW-0378">Hydrolase</keyword>
<keyword evidence="2" id="KW-0479">Metal-binding</keyword>
<dbReference type="PROSITE" id="PS51257">
    <property type="entry name" value="PROKAR_LIPOPROTEIN"/>
    <property type="match status" value="1"/>
</dbReference>
<comment type="similarity">
    <text evidence="1">Belongs to the sulfatase family.</text>
</comment>
<evidence type="ECO:0000313" key="6">
    <source>
        <dbReference type="EMBL" id="AJR04505.1"/>
    </source>
</evidence>
<sequence length="476" mass="54595">MNIRLYRPFFFLVIFVFLVGCKSKQLDKEIIVDSKPNIIFILADDLGYGDVGFNGQTKIKTPNIDQLAANGMVFTNHYSGSPVCGPSRAVLMTGKHTGHCTVRGNPKWTASGKPVDLESKDVTVAEELKRAGYTTGIIGKWGLAENLNEGLPNKQGFDYFYGFNQHSPAHHYYPERIFENDKVFKLEGNDPQNKKGQHIQYLMTEKATNFINKNYKKPFFLYLAYTIPHFELTILEKEKEQYTNLGWPKRKMVPGHYRHDEDGHTTYAAMVSTMDRHIGDLIKQLKELGIAENTLVVFTSDNGHEYDDLKNEFFNSNGDFKGHKRDLYEGGIRMPFVAYWPNKIKASSKTDHISAFWDFLPTACELAGIKPSNKVDGISYVPTLLGNNKKQEKHDYLYWEFNESAGPIQAVRKDNWKAVKFKNKPIELYDLSVDIGEKNNLAEKYPEKSKELLYWIKNSRTEHPEFPLEKKASSKE</sequence>
<evidence type="ECO:0000256" key="2">
    <source>
        <dbReference type="ARBA" id="ARBA00022723"/>
    </source>
</evidence>
<dbReference type="Proteomes" id="UP000032229">
    <property type="component" value="Chromosome"/>
</dbReference>
<keyword evidence="4" id="KW-0106">Calcium</keyword>
<keyword evidence="7" id="KW-1185">Reference proteome</keyword>
<dbReference type="PANTHER" id="PTHR42693">
    <property type="entry name" value="ARYLSULFATASE FAMILY MEMBER"/>
    <property type="match status" value="1"/>
</dbReference>
<protein>
    <submittedName>
        <fullName evidence="6">N-acetylgalactosamine-6-sulfatase</fullName>
    </submittedName>
</protein>
<evidence type="ECO:0000256" key="1">
    <source>
        <dbReference type="ARBA" id="ARBA00008779"/>
    </source>
</evidence>
<accession>A0A0C5WNM1</accession>
<evidence type="ECO:0000256" key="3">
    <source>
        <dbReference type="ARBA" id="ARBA00022801"/>
    </source>
</evidence>
<dbReference type="HOGENOM" id="CLU_006332_10_4_10"/>
<organism evidence="6 7">
    <name type="scientific">Siansivirga zeaxanthinifaciens CC-SAMT-1</name>
    <dbReference type="NCBI Taxonomy" id="1454006"/>
    <lineage>
        <taxon>Bacteria</taxon>
        <taxon>Pseudomonadati</taxon>
        <taxon>Bacteroidota</taxon>
        <taxon>Flavobacteriia</taxon>
        <taxon>Flavobacteriales</taxon>
        <taxon>Flavobacteriaceae</taxon>
        <taxon>Siansivirga</taxon>
    </lineage>
</organism>
<dbReference type="OrthoDB" id="9765065at2"/>
<dbReference type="AlphaFoldDB" id="A0A0C5WNM1"/>
<feature type="domain" description="Sulfatase N-terminal" evidence="5">
    <location>
        <begin position="36"/>
        <end position="369"/>
    </location>
</feature>
<proteinExistence type="inferred from homology"/>
<dbReference type="STRING" id="1454006.AW14_13425"/>
<evidence type="ECO:0000313" key="7">
    <source>
        <dbReference type="Proteomes" id="UP000032229"/>
    </source>
</evidence>
<dbReference type="Gene3D" id="3.40.720.10">
    <property type="entry name" value="Alkaline Phosphatase, subunit A"/>
    <property type="match status" value="1"/>
</dbReference>
<dbReference type="PATRIC" id="fig|1454006.5.peg.2662"/>
<dbReference type="GO" id="GO:0046872">
    <property type="term" value="F:metal ion binding"/>
    <property type="evidence" value="ECO:0007669"/>
    <property type="project" value="UniProtKB-KW"/>
</dbReference>
<evidence type="ECO:0000256" key="4">
    <source>
        <dbReference type="ARBA" id="ARBA00022837"/>
    </source>
</evidence>
<dbReference type="CDD" id="cd16145">
    <property type="entry name" value="ARS_like"/>
    <property type="match status" value="1"/>
</dbReference>
<reference evidence="6 7" key="1">
    <citation type="submission" date="2014-02" db="EMBL/GenBank/DDBJ databases">
        <authorList>
            <person name="Young C.-C."/>
            <person name="Hameed A."/>
            <person name="Huang H.-C."/>
            <person name="Shahina M."/>
        </authorList>
    </citation>
    <scope>NUCLEOTIDE SEQUENCE [LARGE SCALE GENOMIC DNA]</scope>
    <source>
        <strain evidence="6 7">CC-SAMT-1</strain>
    </source>
</reference>
<dbReference type="RefSeq" id="WP_052647517.1">
    <property type="nucleotide sequence ID" value="NZ_CP007202.1"/>
</dbReference>
<dbReference type="PANTHER" id="PTHR42693:SF53">
    <property type="entry name" value="ENDO-4-O-SULFATASE"/>
    <property type="match status" value="1"/>
</dbReference>
<dbReference type="InterPro" id="IPR017850">
    <property type="entry name" value="Alkaline_phosphatase_core_sf"/>
</dbReference>
<dbReference type="PROSITE" id="PS00523">
    <property type="entry name" value="SULFATASE_1"/>
    <property type="match status" value="1"/>
</dbReference>